<dbReference type="PROSITE" id="PS00789">
    <property type="entry name" value="CHORISMATE_SYNTHASE_3"/>
    <property type="match status" value="1"/>
</dbReference>
<protein>
    <recommendedName>
        <fullName evidence="3 11">Chorismate synthase</fullName>
        <shortName evidence="11">CS</shortName>
        <ecNumber evidence="3 11">4.2.3.5</ecNumber>
    </recommendedName>
    <alternativeName>
        <fullName evidence="11">5-enolpyruvylshikimate-3-phosphate phospholyase</fullName>
    </alternativeName>
</protein>
<gene>
    <name evidence="11 12" type="primary">aroC</name>
    <name evidence="12" type="ORF">QUW28_00630</name>
</gene>
<dbReference type="InterPro" id="IPR035904">
    <property type="entry name" value="Chorismate_synth_AroC_sf"/>
</dbReference>
<feature type="binding site" evidence="11">
    <location>
        <begin position="306"/>
        <end position="310"/>
    </location>
    <ligand>
        <name>FMN</name>
        <dbReference type="ChEBI" id="CHEBI:58210"/>
    </ligand>
</feature>
<feature type="binding site" evidence="11">
    <location>
        <position position="333"/>
    </location>
    <ligand>
        <name>FMN</name>
        <dbReference type="ChEBI" id="CHEBI:58210"/>
    </ligand>
</feature>
<dbReference type="NCBIfam" id="NF003793">
    <property type="entry name" value="PRK05382.1"/>
    <property type="match status" value="1"/>
</dbReference>
<name>A0ABT7V684_9ACTN</name>
<dbReference type="HAMAP" id="MF_00300">
    <property type="entry name" value="Chorismate_synth"/>
    <property type="match status" value="1"/>
</dbReference>
<evidence type="ECO:0000256" key="7">
    <source>
        <dbReference type="ARBA" id="ARBA00022827"/>
    </source>
</evidence>
<evidence type="ECO:0000256" key="4">
    <source>
        <dbReference type="ARBA" id="ARBA00022605"/>
    </source>
</evidence>
<keyword evidence="8 11" id="KW-0521">NADP</keyword>
<accession>A0ABT7V684</accession>
<evidence type="ECO:0000313" key="13">
    <source>
        <dbReference type="Proteomes" id="UP001529421"/>
    </source>
</evidence>
<comment type="cofactor">
    <cofactor evidence="11">
        <name>FMNH2</name>
        <dbReference type="ChEBI" id="CHEBI:57618"/>
    </cofactor>
    <text evidence="11">Reduced FMN (FMNH(2)).</text>
</comment>
<keyword evidence="7 11" id="KW-0274">FAD</keyword>
<dbReference type="PANTHER" id="PTHR21085:SF0">
    <property type="entry name" value="CHORISMATE SYNTHASE"/>
    <property type="match status" value="1"/>
</dbReference>
<dbReference type="RefSeq" id="WP_289543730.1">
    <property type="nucleotide sequence ID" value="NZ_JAUDDZ010000001.1"/>
</dbReference>
<evidence type="ECO:0000313" key="12">
    <source>
        <dbReference type="EMBL" id="MDM8274008.1"/>
    </source>
</evidence>
<keyword evidence="13" id="KW-1185">Reference proteome</keyword>
<keyword evidence="9 11" id="KW-0057">Aromatic amino acid biosynthesis</keyword>
<evidence type="ECO:0000256" key="2">
    <source>
        <dbReference type="ARBA" id="ARBA00008014"/>
    </source>
</evidence>
<dbReference type="Gene3D" id="3.60.150.10">
    <property type="entry name" value="Chorismate synthase AroC"/>
    <property type="match status" value="1"/>
</dbReference>
<feature type="binding site" evidence="11">
    <location>
        <begin position="125"/>
        <end position="127"/>
    </location>
    <ligand>
        <name>FMN</name>
        <dbReference type="ChEBI" id="CHEBI:58210"/>
    </ligand>
</feature>
<dbReference type="SUPFAM" id="SSF103263">
    <property type="entry name" value="Chorismate synthase, AroC"/>
    <property type="match status" value="1"/>
</dbReference>
<dbReference type="InterPro" id="IPR000453">
    <property type="entry name" value="Chorismate_synth"/>
</dbReference>
<comment type="pathway">
    <text evidence="1 11">Metabolic intermediate biosynthesis; chorismate biosynthesis; chorismate from D-erythrose 4-phosphate and phosphoenolpyruvate: step 7/7.</text>
</comment>
<dbReference type="EMBL" id="JAUDDZ010000001">
    <property type="protein sequence ID" value="MDM8274008.1"/>
    <property type="molecule type" value="Genomic_DNA"/>
</dbReference>
<comment type="caution">
    <text evidence="12">The sequence shown here is derived from an EMBL/GenBank/DDBJ whole genome shotgun (WGS) entry which is preliminary data.</text>
</comment>
<evidence type="ECO:0000256" key="9">
    <source>
        <dbReference type="ARBA" id="ARBA00023141"/>
    </source>
</evidence>
<evidence type="ECO:0000256" key="10">
    <source>
        <dbReference type="ARBA" id="ARBA00023239"/>
    </source>
</evidence>
<comment type="function">
    <text evidence="11">Catalyzes the anti-1,4-elimination of the C-3 phosphate and the C-6 proR hydrogen from 5-enolpyruvylshikimate-3-phosphate (EPSP) to yield chorismate, which is the branch point compound that serves as the starting substrate for the three terminal pathways of aromatic amino acid biosynthesis. This reaction introduces a second double bond into the aromatic ring system.</text>
</comment>
<dbReference type="PANTHER" id="PTHR21085">
    <property type="entry name" value="CHORISMATE SYNTHASE"/>
    <property type="match status" value="1"/>
</dbReference>
<reference evidence="13" key="1">
    <citation type="submission" date="2023-06" db="EMBL/GenBank/DDBJ databases">
        <title>Identification and characterization of horizontal gene transfer across gut microbiota members of farm animals based on homology search.</title>
        <authorList>
            <person name="Zeman M."/>
            <person name="Kubasova T."/>
            <person name="Jahodarova E."/>
            <person name="Nykrynova M."/>
            <person name="Rychlik I."/>
        </authorList>
    </citation>
    <scope>NUCLEOTIDE SEQUENCE [LARGE SCALE GENOMIC DNA]</scope>
    <source>
        <strain evidence="13">154_Feed</strain>
    </source>
</reference>
<sequence length="382" mass="40285">MASIYGNVLHLGIFGQSHSNAIGCTLDGIPAGIPVDEQELQRFLDRRAPGRSDTATTRREADCPEFLSGITDGHTNGAPIAAIIRNTNTRSQDYAELRRVPRPGHADYPARIKYRNYHDVAGGGHFSGRLTAPLCIAGGIALQALATQGVRVAAHIANLGPEGIPDEPLNPMDLDEGQLASILAHELPCIDAGAAARMHEAILAAKNNLDSVGGVVECVAYGMPAGIGDPMFDGIENRIARIAFGIPAVKGVDFGAGFAAAYLHGSEDNDPYRIVDGAVRPLTNRAGGILGGITTGMPIVWQMAVKPTASIGRTQQSVDLDDYEDAELKVRGRHDPCIVPRAVPVAEAACALALLDALLEDAAFKVAPPPEKADRNERFMGA</sequence>
<comment type="caution">
    <text evidence="11">Lacks conserved residue(s) required for the propagation of feature annotation.</text>
</comment>
<evidence type="ECO:0000256" key="1">
    <source>
        <dbReference type="ARBA" id="ARBA00005044"/>
    </source>
</evidence>
<dbReference type="PIRSF" id="PIRSF001456">
    <property type="entry name" value="Chorismate_synth"/>
    <property type="match status" value="1"/>
</dbReference>
<feature type="binding site" evidence="11">
    <location>
        <position position="291"/>
    </location>
    <ligand>
        <name>FMN</name>
        <dbReference type="ChEBI" id="CHEBI:58210"/>
    </ligand>
</feature>
<dbReference type="EC" id="4.2.3.5" evidence="3 11"/>
<dbReference type="Proteomes" id="UP001529421">
    <property type="component" value="Unassembled WGS sequence"/>
</dbReference>
<keyword evidence="4 11" id="KW-0028">Amino-acid biosynthesis</keyword>
<keyword evidence="6 11" id="KW-0288">FMN</keyword>
<dbReference type="NCBIfam" id="TIGR00033">
    <property type="entry name" value="aroC"/>
    <property type="match status" value="1"/>
</dbReference>
<evidence type="ECO:0000256" key="5">
    <source>
        <dbReference type="ARBA" id="ARBA00022630"/>
    </source>
</evidence>
<keyword evidence="10 11" id="KW-0456">Lyase</keyword>
<dbReference type="CDD" id="cd07304">
    <property type="entry name" value="Chorismate_synthase"/>
    <property type="match status" value="1"/>
</dbReference>
<feature type="binding site" evidence="11">
    <location>
        <position position="47"/>
    </location>
    <ligand>
        <name>NADP(+)</name>
        <dbReference type="ChEBI" id="CHEBI:58349"/>
    </ligand>
</feature>
<dbReference type="Pfam" id="PF01264">
    <property type="entry name" value="Chorismate_synt"/>
    <property type="match status" value="1"/>
</dbReference>
<dbReference type="GO" id="GO:0004107">
    <property type="term" value="F:chorismate synthase activity"/>
    <property type="evidence" value="ECO:0007669"/>
    <property type="project" value="UniProtKB-EC"/>
</dbReference>
<proteinExistence type="inferred from homology"/>
<comment type="similarity">
    <text evidence="2 11">Belongs to the chorismate synthase family.</text>
</comment>
<evidence type="ECO:0000256" key="8">
    <source>
        <dbReference type="ARBA" id="ARBA00022857"/>
    </source>
</evidence>
<evidence type="ECO:0000256" key="3">
    <source>
        <dbReference type="ARBA" id="ARBA00013036"/>
    </source>
</evidence>
<evidence type="ECO:0000256" key="6">
    <source>
        <dbReference type="ARBA" id="ARBA00022643"/>
    </source>
</evidence>
<evidence type="ECO:0000256" key="11">
    <source>
        <dbReference type="HAMAP-Rule" id="MF_00300"/>
    </source>
</evidence>
<keyword evidence="5 11" id="KW-0285">Flavoprotein</keyword>
<dbReference type="InterPro" id="IPR020541">
    <property type="entry name" value="Chorismate_synthase_CS"/>
</dbReference>
<comment type="subunit">
    <text evidence="11">Homotetramer.</text>
</comment>
<organism evidence="12 13">
    <name type="scientific">Enorma phocaeensis</name>
    <dbReference type="NCBI Taxonomy" id="1871019"/>
    <lineage>
        <taxon>Bacteria</taxon>
        <taxon>Bacillati</taxon>
        <taxon>Actinomycetota</taxon>
        <taxon>Coriobacteriia</taxon>
        <taxon>Coriobacteriales</taxon>
        <taxon>Coriobacteriaceae</taxon>
        <taxon>Enorma</taxon>
    </lineage>
</organism>
<comment type="catalytic activity">
    <reaction evidence="11">
        <text>5-O-(1-carboxyvinyl)-3-phosphoshikimate = chorismate + phosphate</text>
        <dbReference type="Rhea" id="RHEA:21020"/>
        <dbReference type="ChEBI" id="CHEBI:29748"/>
        <dbReference type="ChEBI" id="CHEBI:43474"/>
        <dbReference type="ChEBI" id="CHEBI:57701"/>
        <dbReference type="EC" id="4.2.3.5"/>
    </reaction>
</comment>